<evidence type="ECO:0000313" key="4">
    <source>
        <dbReference type="Proteomes" id="UP000746751"/>
    </source>
</evidence>
<dbReference type="AlphaFoldDB" id="A0A921IRY1"/>
<gene>
    <name evidence="3" type="ORF">K8U80_05150</name>
</gene>
<sequence>MANWLDTSVFYEIYPQSFNDTNADGIGDIPGIIAKLDYIKRLGCNALWLNPCFDSPFGDAGYDVADYFTVAPRYGTNEDLVRLFDEAHARGMHVLLDLVPGHTSIEHPWFKASQRADHNEFTGRYVWTDDVWTPVSNVPGVNGVLRGIAERNGAVAVNFFAFQPALNYGFAQVTEAWQSAVDSPEALATRQAMKDVMAFWLDRGCDGFRVDMAGSLVKNDPGQEETIKLWQDMRAFLDARYPDAVLVSEWGEPDKTLRAGFHMDFLLQFGTSHYMDLMRCEHPFFSREGKGDASRFVATYRDNMERTSGRGLMCIPSGNHDMQRLRRYLDPEEMKIYFAFMLSMPGAPFVYYGDEIGMRQLDVTSVEGGYERTGARSPMQWDAGANFGFSSAPADRLYVRQDREADAPTAAAQMADDASLWSEVHRLIGLRLATPALGACSPIEFVYCEPDAYPLVYVRGEGEQRVLVALNPAMRPVSCPCPYEFQRLLYAHGDPARLEDATLTMAPESVAFIEIA</sequence>
<dbReference type="PANTHER" id="PTHR10357">
    <property type="entry name" value="ALPHA-AMYLASE FAMILY MEMBER"/>
    <property type="match status" value="1"/>
</dbReference>
<reference evidence="3" key="1">
    <citation type="journal article" date="2021" name="PeerJ">
        <title>Extensive microbial diversity within the chicken gut microbiome revealed by metagenomics and culture.</title>
        <authorList>
            <person name="Gilroy R."/>
            <person name="Ravi A."/>
            <person name="Getino M."/>
            <person name="Pursley I."/>
            <person name="Horton D.L."/>
            <person name="Alikhan N.F."/>
            <person name="Baker D."/>
            <person name="Gharbi K."/>
            <person name="Hall N."/>
            <person name="Watson M."/>
            <person name="Adriaenssens E.M."/>
            <person name="Foster-Nyarko E."/>
            <person name="Jarju S."/>
            <person name="Secka A."/>
            <person name="Antonio M."/>
            <person name="Oren A."/>
            <person name="Chaudhuri R.R."/>
            <person name="La Ragione R."/>
            <person name="Hildebrand F."/>
            <person name="Pallen M.J."/>
        </authorList>
    </citation>
    <scope>NUCLEOTIDE SEQUENCE</scope>
    <source>
        <strain evidence="3">ChiGjej2B2-7701</strain>
    </source>
</reference>
<comment type="caution">
    <text evidence="3">The sequence shown here is derived from an EMBL/GenBank/DDBJ whole genome shotgun (WGS) entry which is preliminary data.</text>
</comment>
<dbReference type="SMART" id="SM00642">
    <property type="entry name" value="Aamy"/>
    <property type="match status" value="1"/>
</dbReference>
<dbReference type="Proteomes" id="UP000746751">
    <property type="component" value="Unassembled WGS sequence"/>
</dbReference>
<dbReference type="InterPro" id="IPR045857">
    <property type="entry name" value="O16G_dom_2"/>
</dbReference>
<dbReference type="Gene3D" id="3.90.400.10">
    <property type="entry name" value="Oligo-1,6-glucosidase, Domain 2"/>
    <property type="match status" value="1"/>
</dbReference>
<dbReference type="Gene3D" id="3.20.20.80">
    <property type="entry name" value="Glycosidases"/>
    <property type="match status" value="1"/>
</dbReference>
<dbReference type="GO" id="GO:0009313">
    <property type="term" value="P:oligosaccharide catabolic process"/>
    <property type="evidence" value="ECO:0007669"/>
    <property type="project" value="TreeGrafter"/>
</dbReference>
<evidence type="ECO:0000259" key="2">
    <source>
        <dbReference type="SMART" id="SM00642"/>
    </source>
</evidence>
<evidence type="ECO:0000313" key="3">
    <source>
        <dbReference type="EMBL" id="HJG30765.1"/>
    </source>
</evidence>
<dbReference type="EMBL" id="DYVF01000036">
    <property type="protein sequence ID" value="HJG30765.1"/>
    <property type="molecule type" value="Genomic_DNA"/>
</dbReference>
<dbReference type="Pfam" id="PF00128">
    <property type="entry name" value="Alpha-amylase"/>
    <property type="match status" value="1"/>
</dbReference>
<dbReference type="InterPro" id="IPR017853">
    <property type="entry name" value="GH"/>
</dbReference>
<dbReference type="SUPFAM" id="SSF51445">
    <property type="entry name" value="(Trans)glycosidases"/>
    <property type="match status" value="1"/>
</dbReference>
<feature type="domain" description="Glycosyl hydrolase family 13 catalytic" evidence="2">
    <location>
        <begin position="12"/>
        <end position="396"/>
    </location>
</feature>
<reference evidence="3" key="2">
    <citation type="submission" date="2021-09" db="EMBL/GenBank/DDBJ databases">
        <authorList>
            <person name="Gilroy R."/>
        </authorList>
    </citation>
    <scope>NUCLEOTIDE SEQUENCE</scope>
    <source>
        <strain evidence="3">ChiGjej2B2-7701</strain>
    </source>
</reference>
<accession>A0A921IRY1</accession>
<dbReference type="InterPro" id="IPR006047">
    <property type="entry name" value="GH13_cat_dom"/>
</dbReference>
<proteinExistence type="inferred from homology"/>
<comment type="similarity">
    <text evidence="1">Belongs to the glycosyl hydrolase 13 family.</text>
</comment>
<protein>
    <submittedName>
        <fullName evidence="3">Glycosylase</fullName>
    </submittedName>
</protein>
<dbReference type="PANTHER" id="PTHR10357:SF179">
    <property type="entry name" value="NEUTRAL AND BASIC AMINO ACID TRANSPORT PROTEIN RBAT"/>
    <property type="match status" value="1"/>
</dbReference>
<organism evidence="3 4">
    <name type="scientific">Collinsella ihumii</name>
    <dbReference type="NCBI Taxonomy" id="1720204"/>
    <lineage>
        <taxon>Bacteria</taxon>
        <taxon>Bacillati</taxon>
        <taxon>Actinomycetota</taxon>
        <taxon>Coriobacteriia</taxon>
        <taxon>Coriobacteriales</taxon>
        <taxon>Coriobacteriaceae</taxon>
        <taxon>Collinsella</taxon>
    </lineage>
</organism>
<evidence type="ECO:0000256" key="1">
    <source>
        <dbReference type="ARBA" id="ARBA00008061"/>
    </source>
</evidence>
<name>A0A921IRY1_9ACTN</name>
<dbReference type="GO" id="GO:0004556">
    <property type="term" value="F:alpha-amylase activity"/>
    <property type="evidence" value="ECO:0007669"/>
    <property type="project" value="TreeGrafter"/>
</dbReference>
<dbReference type="CDD" id="cd11348">
    <property type="entry name" value="AmyAc_2"/>
    <property type="match status" value="1"/>
</dbReference>